<dbReference type="Pfam" id="PF00691">
    <property type="entry name" value="OmpA"/>
    <property type="match status" value="1"/>
</dbReference>
<feature type="transmembrane region" description="Helical" evidence="3">
    <location>
        <begin position="117"/>
        <end position="135"/>
    </location>
</feature>
<keyword evidence="1 3" id="KW-0472">Membrane</keyword>
<evidence type="ECO:0000256" key="2">
    <source>
        <dbReference type="SAM" id="MobiDB-lite"/>
    </source>
</evidence>
<dbReference type="Gene3D" id="2.60.34.10">
    <property type="entry name" value="Substrate Binding Domain Of DNAk, Chain A, domain 1"/>
    <property type="match status" value="1"/>
</dbReference>
<evidence type="ECO:0000256" key="1">
    <source>
        <dbReference type="PROSITE-ProRule" id="PRU00473"/>
    </source>
</evidence>
<protein>
    <submittedName>
        <fullName evidence="5">OmpA/MotB domain protein</fullName>
    </submittedName>
</protein>
<dbReference type="InterPro" id="IPR029047">
    <property type="entry name" value="HSP70_peptide-bd_sf"/>
</dbReference>
<dbReference type="PANTHER" id="PTHR30329:SF21">
    <property type="entry name" value="LIPOPROTEIN YIAD-RELATED"/>
    <property type="match status" value="1"/>
</dbReference>
<sequence length="343" mass="38332">MKKEIAYIAIEIENTTLTRCMDLKDGKQSHTLQLTTMVDNQRRALVTIFLCEGSTKQLLKQFDLTHLRPKPAGPPRFFLTCLYDGNSLLTIRLKVDGKEYAAERVDLSRFIRRKRPMLLLIPVFLLLAAAAVLLIPRTCTSRKNTDRTVTASVSAEESRHSEESSPAATGKMTQEASETIETQQSPAKPSPQASSPPPTSPPQEQPQEQRKIAEQEPTAPVTASAFRSVEKRAVIYFHPNDSELTAEAQTQLRVFGRQLREWNSIDAVSIEGHCALLGTEKGRIELSRERAENSAAFLETIGIPAQGVSLQWFAGERPATRDPDKQELNRRVEISAKGKEERQ</sequence>
<dbReference type="InterPro" id="IPR006665">
    <property type="entry name" value="OmpA-like"/>
</dbReference>
<dbReference type="Proteomes" id="UP000002318">
    <property type="component" value="Chromosome"/>
</dbReference>
<organism evidence="5 6">
    <name type="scientific">Sediminispirochaeta smaragdinae (strain DSM 11293 / JCM 15392 / SEBR 4228)</name>
    <name type="common">Spirochaeta smaragdinae</name>
    <dbReference type="NCBI Taxonomy" id="573413"/>
    <lineage>
        <taxon>Bacteria</taxon>
        <taxon>Pseudomonadati</taxon>
        <taxon>Spirochaetota</taxon>
        <taxon>Spirochaetia</taxon>
        <taxon>Spirochaetales</taxon>
        <taxon>Spirochaetaceae</taxon>
        <taxon>Sediminispirochaeta</taxon>
    </lineage>
</organism>
<feature type="region of interest" description="Disordered" evidence="2">
    <location>
        <begin position="144"/>
        <end position="225"/>
    </location>
</feature>
<dbReference type="eggNOG" id="COG2885">
    <property type="taxonomic scope" value="Bacteria"/>
</dbReference>
<keyword evidence="3" id="KW-1133">Transmembrane helix</keyword>
<dbReference type="OrthoDB" id="368099at2"/>
<feature type="region of interest" description="Disordered" evidence="2">
    <location>
        <begin position="317"/>
        <end position="343"/>
    </location>
</feature>
<evidence type="ECO:0000313" key="6">
    <source>
        <dbReference type="Proteomes" id="UP000002318"/>
    </source>
</evidence>
<dbReference type="STRING" id="573413.Spirs_3671"/>
<dbReference type="RefSeq" id="WP_013256216.1">
    <property type="nucleotide sequence ID" value="NC_014364.1"/>
</dbReference>
<feature type="compositionally biased region" description="Low complexity" evidence="2">
    <location>
        <begin position="182"/>
        <end position="193"/>
    </location>
</feature>
<dbReference type="SUPFAM" id="SSF103088">
    <property type="entry name" value="OmpA-like"/>
    <property type="match status" value="1"/>
</dbReference>
<dbReference type="PANTHER" id="PTHR30329">
    <property type="entry name" value="STATOR ELEMENT OF FLAGELLAR MOTOR COMPLEX"/>
    <property type="match status" value="1"/>
</dbReference>
<dbReference type="InterPro" id="IPR050330">
    <property type="entry name" value="Bact_OuterMem_StrucFunc"/>
</dbReference>
<evidence type="ECO:0000256" key="3">
    <source>
        <dbReference type="SAM" id="Phobius"/>
    </source>
</evidence>
<dbReference type="HOGENOM" id="CLU_735494_0_0_12"/>
<dbReference type="PROSITE" id="PS51123">
    <property type="entry name" value="OMPA_2"/>
    <property type="match status" value="1"/>
</dbReference>
<evidence type="ECO:0000259" key="4">
    <source>
        <dbReference type="PROSITE" id="PS51123"/>
    </source>
</evidence>
<keyword evidence="6" id="KW-1185">Reference proteome</keyword>
<dbReference type="CDD" id="cd07185">
    <property type="entry name" value="OmpA_C-like"/>
    <property type="match status" value="1"/>
</dbReference>
<dbReference type="KEGG" id="ssm:Spirs_3671"/>
<keyword evidence="3" id="KW-0812">Transmembrane</keyword>
<dbReference type="InterPro" id="IPR036737">
    <property type="entry name" value="OmpA-like_sf"/>
</dbReference>
<dbReference type="Gene3D" id="3.30.1330.60">
    <property type="entry name" value="OmpA-like domain"/>
    <property type="match status" value="1"/>
</dbReference>
<dbReference type="GO" id="GO:0016020">
    <property type="term" value="C:membrane"/>
    <property type="evidence" value="ECO:0007669"/>
    <property type="project" value="UniProtKB-UniRule"/>
</dbReference>
<evidence type="ECO:0000313" key="5">
    <source>
        <dbReference type="EMBL" id="ADK82757.1"/>
    </source>
</evidence>
<feature type="compositionally biased region" description="Basic and acidic residues" evidence="2">
    <location>
        <begin position="318"/>
        <end position="343"/>
    </location>
</feature>
<gene>
    <name evidence="5" type="ordered locus">Spirs_3671</name>
</gene>
<feature type="compositionally biased region" description="Pro residues" evidence="2">
    <location>
        <begin position="194"/>
        <end position="204"/>
    </location>
</feature>
<dbReference type="EMBL" id="CP002116">
    <property type="protein sequence ID" value="ADK82757.1"/>
    <property type="molecule type" value="Genomic_DNA"/>
</dbReference>
<feature type="domain" description="OmpA-like" evidence="4">
    <location>
        <begin position="224"/>
        <end position="340"/>
    </location>
</feature>
<reference evidence="5 6" key="1">
    <citation type="journal article" date="2010" name="Stand. Genomic Sci.">
        <title>Complete genome sequence of Spirochaeta smaragdinae type strain (SEBR 4228).</title>
        <authorList>
            <person name="Mavromatis K."/>
            <person name="Yasawong M."/>
            <person name="Chertkov O."/>
            <person name="Lapidus A."/>
            <person name="Lucas S."/>
            <person name="Nolan M."/>
            <person name="Del Rio T.G."/>
            <person name="Tice H."/>
            <person name="Cheng J.F."/>
            <person name="Pitluck S."/>
            <person name="Liolios K."/>
            <person name="Ivanova N."/>
            <person name="Tapia R."/>
            <person name="Han C."/>
            <person name="Bruce D."/>
            <person name="Goodwin L."/>
            <person name="Pati A."/>
            <person name="Chen A."/>
            <person name="Palaniappan K."/>
            <person name="Land M."/>
            <person name="Hauser L."/>
            <person name="Chang Y.J."/>
            <person name="Jeffries C.D."/>
            <person name="Detter J.C."/>
            <person name="Rohde M."/>
            <person name="Brambilla E."/>
            <person name="Spring S."/>
            <person name="Goker M."/>
            <person name="Sikorski J."/>
            <person name="Woyke T."/>
            <person name="Bristow J."/>
            <person name="Eisen J.A."/>
            <person name="Markowitz V."/>
            <person name="Hugenholtz P."/>
            <person name="Klenk H.P."/>
            <person name="Kyrpides N.C."/>
        </authorList>
    </citation>
    <scope>NUCLEOTIDE SEQUENCE [LARGE SCALE GENOMIC DNA]</scope>
    <source>
        <strain evidence="6">DSM 11293 / JCM 15392 / SEBR 4228</strain>
    </source>
</reference>
<dbReference type="AlphaFoldDB" id="E1R7Q2"/>
<accession>E1R7Q2</accession>
<proteinExistence type="predicted"/>
<name>E1R7Q2_SEDSS</name>
<dbReference type="SUPFAM" id="SSF100920">
    <property type="entry name" value="Heat shock protein 70kD (HSP70), peptide-binding domain"/>
    <property type="match status" value="1"/>
</dbReference>
<feature type="compositionally biased region" description="Polar residues" evidence="2">
    <location>
        <begin position="171"/>
        <end position="181"/>
    </location>
</feature>